<keyword evidence="6" id="KW-1185">Reference proteome</keyword>
<comment type="caution">
    <text evidence="5">The sequence shown here is derived from an EMBL/GenBank/DDBJ whole genome shotgun (WGS) entry which is preliminary data.</text>
</comment>
<dbReference type="PANTHER" id="PTHR10963">
    <property type="entry name" value="GLYCOSYL HYDROLASE-RELATED"/>
    <property type="match status" value="1"/>
</dbReference>
<dbReference type="Gene3D" id="2.60.120.200">
    <property type="match status" value="1"/>
</dbReference>
<feature type="region of interest" description="Disordered" evidence="2">
    <location>
        <begin position="39"/>
        <end position="65"/>
    </location>
</feature>
<evidence type="ECO:0000259" key="4">
    <source>
        <dbReference type="PROSITE" id="PS51762"/>
    </source>
</evidence>
<organism evidence="5 6">
    <name type="scientific">Nocardioides silvaticus</name>
    <dbReference type="NCBI Taxonomy" id="2201891"/>
    <lineage>
        <taxon>Bacteria</taxon>
        <taxon>Bacillati</taxon>
        <taxon>Actinomycetota</taxon>
        <taxon>Actinomycetes</taxon>
        <taxon>Propionibacteriales</taxon>
        <taxon>Nocardioidaceae</taxon>
        <taxon>Nocardioides</taxon>
    </lineage>
</organism>
<evidence type="ECO:0000256" key="1">
    <source>
        <dbReference type="ARBA" id="ARBA00006865"/>
    </source>
</evidence>
<dbReference type="SUPFAM" id="SSF49899">
    <property type="entry name" value="Concanavalin A-like lectins/glucanases"/>
    <property type="match status" value="1"/>
</dbReference>
<dbReference type="CDD" id="cd08023">
    <property type="entry name" value="GH16_laminarinase_like"/>
    <property type="match status" value="1"/>
</dbReference>
<feature type="domain" description="GH16" evidence="4">
    <location>
        <begin position="46"/>
        <end position="314"/>
    </location>
</feature>
<evidence type="ECO:0000256" key="2">
    <source>
        <dbReference type="SAM" id="MobiDB-lite"/>
    </source>
</evidence>
<dbReference type="GO" id="GO:0004553">
    <property type="term" value="F:hydrolase activity, hydrolyzing O-glycosyl compounds"/>
    <property type="evidence" value="ECO:0007669"/>
    <property type="project" value="InterPro"/>
</dbReference>
<keyword evidence="3" id="KW-1133">Transmembrane helix</keyword>
<keyword evidence="3" id="KW-0472">Membrane</keyword>
<name>A0A316TMC6_9ACTN</name>
<comment type="similarity">
    <text evidence="1">Belongs to the glycosyl hydrolase 16 family.</text>
</comment>
<dbReference type="Pfam" id="PF00722">
    <property type="entry name" value="Glyco_hydro_16"/>
    <property type="match status" value="1"/>
</dbReference>
<evidence type="ECO:0000256" key="3">
    <source>
        <dbReference type="SAM" id="Phobius"/>
    </source>
</evidence>
<reference evidence="5 6" key="1">
    <citation type="submission" date="2018-05" db="EMBL/GenBank/DDBJ databases">
        <title>Nocardioides silvaticus genome.</title>
        <authorList>
            <person name="Li C."/>
            <person name="Wang G."/>
        </authorList>
    </citation>
    <scope>NUCLEOTIDE SEQUENCE [LARGE SCALE GENOMIC DNA]</scope>
    <source>
        <strain evidence="5 6">CCTCC AB 2018079</strain>
    </source>
</reference>
<proteinExistence type="inferred from homology"/>
<feature type="transmembrane region" description="Helical" evidence="3">
    <location>
        <begin position="21"/>
        <end position="40"/>
    </location>
</feature>
<dbReference type="AlphaFoldDB" id="A0A316TMC6"/>
<dbReference type="GO" id="GO:0005975">
    <property type="term" value="P:carbohydrate metabolic process"/>
    <property type="evidence" value="ECO:0007669"/>
    <property type="project" value="InterPro"/>
</dbReference>
<dbReference type="EMBL" id="QGDD01000002">
    <property type="protein sequence ID" value="PWN03472.1"/>
    <property type="molecule type" value="Genomic_DNA"/>
</dbReference>
<keyword evidence="3" id="KW-0812">Transmembrane</keyword>
<dbReference type="OrthoDB" id="9809583at2"/>
<dbReference type="Proteomes" id="UP000245507">
    <property type="component" value="Unassembled WGS sequence"/>
</dbReference>
<evidence type="ECO:0000313" key="6">
    <source>
        <dbReference type="Proteomes" id="UP000245507"/>
    </source>
</evidence>
<dbReference type="PROSITE" id="PS51762">
    <property type="entry name" value="GH16_2"/>
    <property type="match status" value="1"/>
</dbReference>
<dbReference type="InterPro" id="IPR050546">
    <property type="entry name" value="Glycosyl_Hydrlase_16"/>
</dbReference>
<evidence type="ECO:0000313" key="5">
    <source>
        <dbReference type="EMBL" id="PWN03472.1"/>
    </source>
</evidence>
<dbReference type="RefSeq" id="WP_109692559.1">
    <property type="nucleotide sequence ID" value="NZ_QGDD01000002.1"/>
</dbReference>
<dbReference type="PANTHER" id="PTHR10963:SF55">
    <property type="entry name" value="GLYCOSIDE HYDROLASE FAMILY 16 PROTEIN"/>
    <property type="match status" value="1"/>
</dbReference>
<protein>
    <recommendedName>
        <fullName evidence="4">GH16 domain-containing protein</fullName>
    </recommendedName>
</protein>
<dbReference type="InterPro" id="IPR000757">
    <property type="entry name" value="Beta-glucanase-like"/>
</dbReference>
<accession>A0A316TMC6</accession>
<dbReference type="InterPro" id="IPR013320">
    <property type="entry name" value="ConA-like_dom_sf"/>
</dbReference>
<sequence length="314" mass="34177">MPEARPAPRSRTVRRLRPGRWVLGGAVVAVGALASLQTVGPPESTDTAEAEPAPDACGTPLTKSDGSPWTCTFAEDFDGTSLDEGRWTIQETVKTGFRSEATCFTASEGNVSVADGVLRLTARDEGVPKSCRNAFDDFTTPYTGGMVGTKGKFSQTYGRFEVRAKYPPSNASGLHGGFWMLPVDNKYGPWPSSGEIDVAEWWSTDPTLVPPSLHYKGRHYAADTGWNCRISDVTGWHTYTVEWAPSGLDFFIDGEQCFSRSPVPADPLVPPQPFDQPFSMILNFQVSMPSGTNKVSAATPFPATYEVDYARAWK</sequence>
<gene>
    <name evidence="5" type="ORF">DJ010_04965</name>
</gene>